<organism evidence="5">
    <name type="scientific">marine metagenome</name>
    <dbReference type="NCBI Taxonomy" id="408172"/>
    <lineage>
        <taxon>unclassified sequences</taxon>
        <taxon>metagenomes</taxon>
        <taxon>ecological metagenomes</taxon>
    </lineage>
</organism>
<dbReference type="InterPro" id="IPR050984">
    <property type="entry name" value="Gfo/Idh/MocA_domain"/>
</dbReference>
<feature type="domain" description="Gfo/Idh/MocA-like oxidoreductase N-terminal" evidence="3">
    <location>
        <begin position="4"/>
        <end position="125"/>
    </location>
</feature>
<gene>
    <name evidence="5" type="ORF">METZ01_LOCUS122426</name>
</gene>
<sequence>MTSIRWGIIGPGNIAHRFADGLKESKSGELVAIASTNEGRRKSFGDKYNIDSTLRFSSYDELVESSDIDAIYISTPHTLHAEWTIKAAGRGKHVLCEKPGAVNLKEGKQVIQAVQEAGVFYMEGFMYRCHPQIKTLLKLIKEKQIGEIKSIQSSFGFDTGKTIPKSRLFDKELAGGAILDVGLYPISFSRLVAGAASGKKFLNPIKLTGSATIGETGVDEVAHAKFEFENGIVAEASAAIREEMTNNAVLTGSKGTIEMSEPWTPGKEGEGYHSTIKININDSTDIVDMKGQEHLFYFEAELASASIKDNKLEVPHPGMTWEDTLGNLKTLDDWREQVGYSIQQDLTS</sequence>
<dbReference type="PANTHER" id="PTHR22604:SF105">
    <property type="entry name" value="TRANS-1,2-DIHYDROBENZENE-1,2-DIOL DEHYDROGENASE"/>
    <property type="match status" value="1"/>
</dbReference>
<dbReference type="GO" id="GO:0016491">
    <property type="term" value="F:oxidoreductase activity"/>
    <property type="evidence" value="ECO:0007669"/>
    <property type="project" value="UniProtKB-KW"/>
</dbReference>
<dbReference type="SUPFAM" id="SSF51735">
    <property type="entry name" value="NAD(P)-binding Rossmann-fold domains"/>
    <property type="match status" value="1"/>
</dbReference>
<dbReference type="InterPro" id="IPR036291">
    <property type="entry name" value="NAD(P)-bd_dom_sf"/>
</dbReference>
<keyword evidence="2" id="KW-0560">Oxidoreductase</keyword>
<dbReference type="GO" id="GO:0000166">
    <property type="term" value="F:nucleotide binding"/>
    <property type="evidence" value="ECO:0007669"/>
    <property type="project" value="InterPro"/>
</dbReference>
<dbReference type="Gene3D" id="3.30.360.10">
    <property type="entry name" value="Dihydrodipicolinate Reductase, domain 2"/>
    <property type="match status" value="1"/>
</dbReference>
<dbReference type="PANTHER" id="PTHR22604">
    <property type="entry name" value="OXIDOREDUCTASES"/>
    <property type="match status" value="1"/>
</dbReference>
<evidence type="ECO:0000313" key="5">
    <source>
        <dbReference type="EMBL" id="SVA69572.1"/>
    </source>
</evidence>
<dbReference type="Pfam" id="PF22725">
    <property type="entry name" value="GFO_IDH_MocA_C3"/>
    <property type="match status" value="1"/>
</dbReference>
<name>A0A381XYQ1_9ZZZZ</name>
<proteinExistence type="inferred from homology"/>
<evidence type="ECO:0000259" key="3">
    <source>
        <dbReference type="Pfam" id="PF01408"/>
    </source>
</evidence>
<evidence type="ECO:0000256" key="2">
    <source>
        <dbReference type="ARBA" id="ARBA00023002"/>
    </source>
</evidence>
<reference evidence="5" key="1">
    <citation type="submission" date="2018-05" db="EMBL/GenBank/DDBJ databases">
        <authorList>
            <person name="Lanie J.A."/>
            <person name="Ng W.-L."/>
            <person name="Kazmierczak K.M."/>
            <person name="Andrzejewski T.M."/>
            <person name="Davidsen T.M."/>
            <person name="Wayne K.J."/>
            <person name="Tettelin H."/>
            <person name="Glass J.I."/>
            <person name="Rusch D."/>
            <person name="Podicherti R."/>
            <person name="Tsui H.-C.T."/>
            <person name="Winkler M.E."/>
        </authorList>
    </citation>
    <scope>NUCLEOTIDE SEQUENCE</scope>
</reference>
<evidence type="ECO:0000259" key="4">
    <source>
        <dbReference type="Pfam" id="PF22725"/>
    </source>
</evidence>
<dbReference type="InterPro" id="IPR055170">
    <property type="entry name" value="GFO_IDH_MocA-like_dom"/>
</dbReference>
<protein>
    <recommendedName>
        <fullName evidence="6">Gfo/Idh/MocA-like oxidoreductase N-terminal domain-containing protein</fullName>
    </recommendedName>
</protein>
<feature type="domain" description="GFO/IDH/MocA-like oxidoreductase" evidence="4">
    <location>
        <begin position="134"/>
        <end position="258"/>
    </location>
</feature>
<evidence type="ECO:0008006" key="6">
    <source>
        <dbReference type="Google" id="ProtNLM"/>
    </source>
</evidence>
<evidence type="ECO:0000256" key="1">
    <source>
        <dbReference type="ARBA" id="ARBA00010928"/>
    </source>
</evidence>
<accession>A0A381XYQ1</accession>
<dbReference type="EMBL" id="UINC01016768">
    <property type="protein sequence ID" value="SVA69572.1"/>
    <property type="molecule type" value="Genomic_DNA"/>
</dbReference>
<dbReference type="AlphaFoldDB" id="A0A381XYQ1"/>
<comment type="similarity">
    <text evidence="1">Belongs to the Gfo/Idh/MocA family.</text>
</comment>
<dbReference type="InterPro" id="IPR000683">
    <property type="entry name" value="Gfo/Idh/MocA-like_OxRdtase_N"/>
</dbReference>
<dbReference type="Pfam" id="PF01408">
    <property type="entry name" value="GFO_IDH_MocA"/>
    <property type="match status" value="1"/>
</dbReference>
<dbReference type="SUPFAM" id="SSF55347">
    <property type="entry name" value="Glyceraldehyde-3-phosphate dehydrogenase-like, C-terminal domain"/>
    <property type="match status" value="1"/>
</dbReference>
<dbReference type="Gene3D" id="3.40.50.720">
    <property type="entry name" value="NAD(P)-binding Rossmann-like Domain"/>
    <property type="match status" value="1"/>
</dbReference>